<keyword evidence="4 6" id="KW-0720">Serine protease</keyword>
<dbReference type="InterPro" id="IPR034045">
    <property type="entry name" value="Pep_S8_CspA-like"/>
</dbReference>
<dbReference type="InterPro" id="IPR023827">
    <property type="entry name" value="Peptidase_S8_Asp-AS"/>
</dbReference>
<comment type="caution">
    <text evidence="8">The sequence shown here is derived from an EMBL/GenBank/DDBJ whole genome shotgun (WGS) entry which is preliminary data.</text>
</comment>
<gene>
    <name evidence="8" type="ORF">DWV06_15560</name>
</gene>
<dbReference type="PANTHER" id="PTHR43806">
    <property type="entry name" value="PEPTIDASE S8"/>
    <property type="match status" value="1"/>
</dbReference>
<dbReference type="OrthoDB" id="9762689at2"/>
<evidence type="ECO:0000313" key="9">
    <source>
        <dbReference type="Proteomes" id="UP000255036"/>
    </source>
</evidence>
<dbReference type="InterPro" id="IPR017310">
    <property type="entry name" value="Pept_S8A_subtilisin_clostridia"/>
</dbReference>
<dbReference type="Gene3D" id="3.40.50.200">
    <property type="entry name" value="Peptidase S8/S53 domain"/>
    <property type="match status" value="1"/>
</dbReference>
<evidence type="ECO:0000256" key="3">
    <source>
        <dbReference type="ARBA" id="ARBA00022801"/>
    </source>
</evidence>
<feature type="domain" description="Peptidase S8/S53" evidence="7">
    <location>
        <begin position="443"/>
        <end position="551"/>
    </location>
</feature>
<comment type="similarity">
    <text evidence="1 6">Belongs to the peptidase S8 family.</text>
</comment>
<dbReference type="AlphaFoldDB" id="A0A371AQU2"/>
<dbReference type="Pfam" id="PF00082">
    <property type="entry name" value="Peptidase_S8"/>
    <property type="match status" value="2"/>
</dbReference>
<feature type="domain" description="Peptidase S8/S53" evidence="7">
    <location>
        <begin position="96"/>
        <end position="290"/>
    </location>
</feature>
<accession>A0A371AQU2</accession>
<reference evidence="8 9" key="1">
    <citation type="submission" date="2018-07" db="EMBL/GenBank/DDBJ databases">
        <title>Anaerosacharophilus polymeroproducens gen. nov. sp. nov., an anaerobic bacterium isolated from salt field.</title>
        <authorList>
            <person name="Kim W."/>
            <person name="Yang S.-H."/>
            <person name="Oh J."/>
            <person name="Lee J.-H."/>
            <person name="Kwon K.K."/>
        </authorList>
    </citation>
    <scope>NUCLEOTIDE SEQUENCE [LARGE SCALE GENOMIC DNA]</scope>
    <source>
        <strain evidence="8 9">MCWD5</strain>
    </source>
</reference>
<evidence type="ECO:0000313" key="8">
    <source>
        <dbReference type="EMBL" id="RDU21953.1"/>
    </source>
</evidence>
<dbReference type="GO" id="GO:0006508">
    <property type="term" value="P:proteolysis"/>
    <property type="evidence" value="ECO:0007669"/>
    <property type="project" value="UniProtKB-KW"/>
</dbReference>
<feature type="active site" description="Charge relay system" evidence="5 6">
    <location>
        <position position="173"/>
    </location>
</feature>
<dbReference type="InterPro" id="IPR015500">
    <property type="entry name" value="Peptidase_S8_subtilisin-rel"/>
</dbReference>
<dbReference type="Proteomes" id="UP000255036">
    <property type="component" value="Unassembled WGS sequence"/>
</dbReference>
<dbReference type="PROSITE" id="PS00136">
    <property type="entry name" value="SUBTILASE_ASP"/>
    <property type="match status" value="1"/>
</dbReference>
<dbReference type="RefSeq" id="WP_115483116.1">
    <property type="nucleotide sequence ID" value="NZ_QRCT01000050.1"/>
</dbReference>
<dbReference type="InterPro" id="IPR036852">
    <property type="entry name" value="Peptidase_S8/S53_dom_sf"/>
</dbReference>
<evidence type="ECO:0000256" key="2">
    <source>
        <dbReference type="ARBA" id="ARBA00022670"/>
    </source>
</evidence>
<evidence type="ECO:0000256" key="1">
    <source>
        <dbReference type="ARBA" id="ARBA00011073"/>
    </source>
</evidence>
<dbReference type="PROSITE" id="PS51892">
    <property type="entry name" value="SUBTILASE"/>
    <property type="match status" value="1"/>
</dbReference>
<dbReference type="PRINTS" id="PR00723">
    <property type="entry name" value="SUBTILISIN"/>
</dbReference>
<proteinExistence type="inferred from homology"/>
<sequence length="568" mass="63225">MPPDEQERMMSDQYADILIEYGGDESIFEQFPDSAVKIINFLYAVVHIPVELFTLDFFEKWGYSIIPNCFGIISHSSIESTGIPRIRRISNYSLRGQGVLIGVIDTGIDYLNPVFQNADNTTRIVSIWDQTISSDKSPKNFEYGTEYTKEDINLALKSEQPFNIVPSMDENGHGTMVAGIAAGNEVPESNFYGIATDSELVVVKLKQAKSYLREFFLIPEGTVCYSEVDILFGLYYLLEAANELKRPLVICIAVGSSKGGHDGRGILCDVLSQIASRPGIGVVVAAGNEGNERRHYYGSIDQRRGSDAVEIMVGNNEKGMILELWGESPNIYSVDIISPSGEYVPRVPVSLSDVTEISFIFERTKIYLLNELVETQTGDQVFLFRFVEPSPGIWRINVFEKGDLNRGFHMWLPMDKFISDDTFFIDPDIYTTVLALGNTFVPITVTAYNDIDESLYLFASRGYTRTNAIKPDLAAPGVNVIGPAPGNGFVAYTGTSVAAAHTAGVTAMILEWANTSKAIPNISTIELKKLLLRGARRKTDVEYPNREWGYGILDIYNVFNALRTEFFQ</sequence>
<feature type="active site" description="Charge relay system" evidence="5 6">
    <location>
        <position position="496"/>
    </location>
</feature>
<dbReference type="GO" id="GO:0004252">
    <property type="term" value="F:serine-type endopeptidase activity"/>
    <property type="evidence" value="ECO:0007669"/>
    <property type="project" value="UniProtKB-UniRule"/>
</dbReference>
<feature type="active site" description="Charge relay system" evidence="5 6">
    <location>
        <position position="105"/>
    </location>
</feature>
<dbReference type="EMBL" id="QRCT01000050">
    <property type="protein sequence ID" value="RDU21953.1"/>
    <property type="molecule type" value="Genomic_DNA"/>
</dbReference>
<dbReference type="SUPFAM" id="SSF52743">
    <property type="entry name" value="Subtilisin-like"/>
    <property type="match status" value="1"/>
</dbReference>
<dbReference type="Gene3D" id="2.60.120.1290">
    <property type="match status" value="1"/>
</dbReference>
<dbReference type="PROSITE" id="PS00137">
    <property type="entry name" value="SUBTILASE_HIS"/>
    <property type="match status" value="1"/>
</dbReference>
<dbReference type="InterPro" id="IPR022398">
    <property type="entry name" value="Peptidase_S8_His-AS"/>
</dbReference>
<evidence type="ECO:0000256" key="4">
    <source>
        <dbReference type="ARBA" id="ARBA00022825"/>
    </source>
</evidence>
<keyword evidence="3 6" id="KW-0378">Hydrolase</keyword>
<keyword evidence="9" id="KW-1185">Reference proteome</keyword>
<dbReference type="InterPro" id="IPR050131">
    <property type="entry name" value="Peptidase_S8_subtilisin-like"/>
</dbReference>
<dbReference type="PIRSF" id="PIRSF037894">
    <property type="entry name" value="Subtilisin_rel_CspABC"/>
    <property type="match status" value="1"/>
</dbReference>
<evidence type="ECO:0000256" key="6">
    <source>
        <dbReference type="PROSITE-ProRule" id="PRU01240"/>
    </source>
</evidence>
<evidence type="ECO:0000256" key="5">
    <source>
        <dbReference type="PIRSR" id="PIRSR615500-1"/>
    </source>
</evidence>
<dbReference type="InterPro" id="IPR000209">
    <property type="entry name" value="Peptidase_S8/S53_dom"/>
</dbReference>
<organism evidence="8 9">
    <name type="scientific">Anaerosacchariphilus polymeriproducens</name>
    <dbReference type="NCBI Taxonomy" id="1812858"/>
    <lineage>
        <taxon>Bacteria</taxon>
        <taxon>Bacillati</taxon>
        <taxon>Bacillota</taxon>
        <taxon>Clostridia</taxon>
        <taxon>Lachnospirales</taxon>
        <taxon>Lachnospiraceae</taxon>
        <taxon>Anaerosacchariphilus</taxon>
    </lineage>
</organism>
<dbReference type="PANTHER" id="PTHR43806:SF11">
    <property type="entry name" value="CEREVISIN-RELATED"/>
    <property type="match status" value="1"/>
</dbReference>
<evidence type="ECO:0000259" key="7">
    <source>
        <dbReference type="Pfam" id="PF00082"/>
    </source>
</evidence>
<name>A0A371AQU2_9FIRM</name>
<protein>
    <recommendedName>
        <fullName evidence="7">Peptidase S8/S53 domain-containing protein</fullName>
    </recommendedName>
</protein>
<keyword evidence="2 6" id="KW-0645">Protease</keyword>
<dbReference type="CDD" id="cd07478">
    <property type="entry name" value="Peptidases_S8_CspA-like"/>
    <property type="match status" value="1"/>
</dbReference>